<keyword evidence="13" id="KW-1185">Reference proteome</keyword>
<accession>A0ABX1PGF4</accession>
<name>A0ABX1PGF4_9CYAN</name>
<comment type="catalytic activity">
    <reaction evidence="7">
        <text>L-threonyl-[protein] + ATP = O-phospho-L-threonyl-[protein] + ADP + H(+)</text>
        <dbReference type="Rhea" id="RHEA:46608"/>
        <dbReference type="Rhea" id="RHEA-COMP:11060"/>
        <dbReference type="Rhea" id="RHEA-COMP:11605"/>
        <dbReference type="ChEBI" id="CHEBI:15378"/>
        <dbReference type="ChEBI" id="CHEBI:30013"/>
        <dbReference type="ChEBI" id="CHEBI:30616"/>
        <dbReference type="ChEBI" id="CHEBI:61977"/>
        <dbReference type="ChEBI" id="CHEBI:456216"/>
        <dbReference type="EC" id="2.7.11.1"/>
    </reaction>
</comment>
<evidence type="ECO:0000256" key="2">
    <source>
        <dbReference type="ARBA" id="ARBA00022527"/>
    </source>
</evidence>
<evidence type="ECO:0000256" key="6">
    <source>
        <dbReference type="ARBA" id="ARBA00022840"/>
    </source>
</evidence>
<dbReference type="SMART" id="SM00220">
    <property type="entry name" value="S_TKc"/>
    <property type="match status" value="1"/>
</dbReference>
<keyword evidence="6" id="KW-0067">ATP-binding</keyword>
<keyword evidence="2" id="KW-0723">Serine/threonine-protein kinase</keyword>
<evidence type="ECO:0000313" key="13">
    <source>
        <dbReference type="Proteomes" id="UP000718564"/>
    </source>
</evidence>
<feature type="compositionally biased region" description="Low complexity" evidence="9">
    <location>
        <begin position="324"/>
        <end position="335"/>
    </location>
</feature>
<dbReference type="Gene3D" id="1.10.510.10">
    <property type="entry name" value="Transferase(Phosphotransferase) domain 1"/>
    <property type="match status" value="1"/>
</dbReference>
<dbReference type="InterPro" id="IPR008271">
    <property type="entry name" value="Ser/Thr_kinase_AS"/>
</dbReference>
<dbReference type="RefSeq" id="WP_169157669.1">
    <property type="nucleotide sequence ID" value="NZ_CAWPJE010000265.1"/>
</dbReference>
<evidence type="ECO:0000259" key="11">
    <source>
        <dbReference type="PROSITE" id="PS50011"/>
    </source>
</evidence>
<dbReference type="Pfam" id="PF00069">
    <property type="entry name" value="Pkinase"/>
    <property type="match status" value="1"/>
</dbReference>
<feature type="domain" description="Protein kinase" evidence="11">
    <location>
        <begin position="34"/>
        <end position="309"/>
    </location>
</feature>
<dbReference type="Gene3D" id="3.30.200.20">
    <property type="entry name" value="Phosphorylase Kinase, domain 1"/>
    <property type="match status" value="1"/>
</dbReference>
<keyword evidence="10" id="KW-1133">Transmembrane helix</keyword>
<dbReference type="InterPro" id="IPR000719">
    <property type="entry name" value="Prot_kinase_dom"/>
</dbReference>
<evidence type="ECO:0000256" key="10">
    <source>
        <dbReference type="SAM" id="Phobius"/>
    </source>
</evidence>
<organism evidence="12 13">
    <name type="scientific">Brasilonema bromeliae SPC951</name>
    <dbReference type="NCBI Taxonomy" id="385972"/>
    <lineage>
        <taxon>Bacteria</taxon>
        <taxon>Bacillati</taxon>
        <taxon>Cyanobacteriota</taxon>
        <taxon>Cyanophyceae</taxon>
        <taxon>Nostocales</taxon>
        <taxon>Scytonemataceae</taxon>
        <taxon>Brasilonema</taxon>
        <taxon>Bromeliae group (in: Brasilonema)</taxon>
    </lineage>
</organism>
<dbReference type="SUPFAM" id="SSF56112">
    <property type="entry name" value="Protein kinase-like (PK-like)"/>
    <property type="match status" value="1"/>
</dbReference>
<feature type="transmembrane region" description="Helical" evidence="10">
    <location>
        <begin position="358"/>
        <end position="381"/>
    </location>
</feature>
<comment type="catalytic activity">
    <reaction evidence="8">
        <text>L-seryl-[protein] + ATP = O-phospho-L-seryl-[protein] + ADP + H(+)</text>
        <dbReference type="Rhea" id="RHEA:17989"/>
        <dbReference type="Rhea" id="RHEA-COMP:9863"/>
        <dbReference type="Rhea" id="RHEA-COMP:11604"/>
        <dbReference type="ChEBI" id="CHEBI:15378"/>
        <dbReference type="ChEBI" id="CHEBI:29999"/>
        <dbReference type="ChEBI" id="CHEBI:30616"/>
        <dbReference type="ChEBI" id="CHEBI:83421"/>
        <dbReference type="ChEBI" id="CHEBI:456216"/>
        <dbReference type="EC" id="2.7.11.1"/>
    </reaction>
</comment>
<dbReference type="PANTHER" id="PTHR24363">
    <property type="entry name" value="SERINE/THREONINE PROTEIN KINASE"/>
    <property type="match status" value="1"/>
</dbReference>
<feature type="region of interest" description="Disordered" evidence="9">
    <location>
        <begin position="302"/>
        <end position="342"/>
    </location>
</feature>
<protein>
    <recommendedName>
        <fullName evidence="1">non-specific serine/threonine protein kinase</fullName>
        <ecNumber evidence="1">2.7.11.1</ecNumber>
    </recommendedName>
</protein>
<dbReference type="Proteomes" id="UP000718564">
    <property type="component" value="Unassembled WGS sequence"/>
</dbReference>
<keyword evidence="4" id="KW-0547">Nucleotide-binding</keyword>
<evidence type="ECO:0000256" key="1">
    <source>
        <dbReference type="ARBA" id="ARBA00012513"/>
    </source>
</evidence>
<keyword evidence="10" id="KW-0812">Transmembrane</keyword>
<dbReference type="CDD" id="cd14014">
    <property type="entry name" value="STKc_PknB_like"/>
    <property type="match status" value="1"/>
</dbReference>
<evidence type="ECO:0000256" key="8">
    <source>
        <dbReference type="ARBA" id="ARBA00048679"/>
    </source>
</evidence>
<reference evidence="12 13" key="1">
    <citation type="submission" date="2018-06" db="EMBL/GenBank/DDBJ databases">
        <title>Comparative genomics of Brasilonema spp. strains.</title>
        <authorList>
            <person name="Alvarenga D.O."/>
            <person name="Fiore M.F."/>
            <person name="Varani A.M."/>
        </authorList>
    </citation>
    <scope>NUCLEOTIDE SEQUENCE [LARGE SCALE GENOMIC DNA]</scope>
    <source>
        <strain evidence="12 13">SPC951</strain>
    </source>
</reference>
<dbReference type="PROSITE" id="PS50011">
    <property type="entry name" value="PROTEIN_KINASE_DOM"/>
    <property type="match status" value="1"/>
</dbReference>
<gene>
    <name evidence="12" type="ORF">DP116_24695</name>
</gene>
<dbReference type="PANTHER" id="PTHR24363:SF0">
    <property type="entry name" value="SERINE_THREONINE KINASE LIKE DOMAIN CONTAINING 1"/>
    <property type="match status" value="1"/>
</dbReference>
<keyword evidence="5" id="KW-0418">Kinase</keyword>
<keyword evidence="3" id="KW-0808">Transferase</keyword>
<feature type="compositionally biased region" description="Pro residues" evidence="9">
    <location>
        <begin position="314"/>
        <end position="323"/>
    </location>
</feature>
<sequence length="506" mass="57151">MSLCINPHCQKPENPDNILFCQNCGSELLLEGRYRAMRRLGGGGFGVTYEVNEVRSNIPKVLKVLINNQPKAVELFQREAEVLALLNHPGIPKVESNNYFVYFPRNSQQPLHCLVMEKVEGLDLYEYMRQRDHRPINQKLAVQWLTEIVTILQQVHSQNFFHRDIKPPNIMLRADGHLVLIDFGTARALTQTYWSAQSQGNVTGVVSAGYTPTEQMSGQAVPQSDFFALGRTFVYLLTGKEPTDPAIYDSYNNESRWRSHTPNILPTLADLIDRMMAHLPSQRPANTQEILQRLAAIDQALNPPQRPFTSTPPVNSPGVPPTQPVRTPQPTSSQPVSGSKPPVKFQLTPIEKRLWNQWVFANVVGMMTFGLLLPITQWLVLRRRIRRAGWWLLASIVYLYPLQRFFVTGRVDQYQLSCALLIELITQWLVLRRQVLHAGWWISAYIVGAVSGFLVGMIASVAIYSVVRITEPIVVYVVGTAADGATYGAITGRELIRLLRHPVSQP</sequence>
<evidence type="ECO:0000313" key="12">
    <source>
        <dbReference type="EMBL" id="NMG22472.1"/>
    </source>
</evidence>
<dbReference type="InterPro" id="IPR011009">
    <property type="entry name" value="Kinase-like_dom_sf"/>
</dbReference>
<feature type="transmembrane region" description="Helical" evidence="10">
    <location>
        <begin position="443"/>
        <end position="467"/>
    </location>
</feature>
<keyword evidence="10" id="KW-0472">Membrane</keyword>
<dbReference type="PROSITE" id="PS00108">
    <property type="entry name" value="PROTEIN_KINASE_ST"/>
    <property type="match status" value="1"/>
</dbReference>
<proteinExistence type="predicted"/>
<evidence type="ECO:0000256" key="7">
    <source>
        <dbReference type="ARBA" id="ARBA00047899"/>
    </source>
</evidence>
<dbReference type="EMBL" id="QMEB01000264">
    <property type="protein sequence ID" value="NMG22472.1"/>
    <property type="molecule type" value="Genomic_DNA"/>
</dbReference>
<feature type="transmembrane region" description="Helical" evidence="10">
    <location>
        <begin position="388"/>
        <end position="407"/>
    </location>
</feature>
<evidence type="ECO:0000256" key="5">
    <source>
        <dbReference type="ARBA" id="ARBA00022777"/>
    </source>
</evidence>
<evidence type="ECO:0000256" key="4">
    <source>
        <dbReference type="ARBA" id="ARBA00022741"/>
    </source>
</evidence>
<evidence type="ECO:0000256" key="9">
    <source>
        <dbReference type="SAM" id="MobiDB-lite"/>
    </source>
</evidence>
<dbReference type="NCBIfam" id="NF045510">
    <property type="entry name" value="4Cys_prefix_kin"/>
    <property type="match status" value="1"/>
</dbReference>
<evidence type="ECO:0000256" key="3">
    <source>
        <dbReference type="ARBA" id="ARBA00022679"/>
    </source>
</evidence>
<dbReference type="EC" id="2.7.11.1" evidence="1"/>
<comment type="caution">
    <text evidence="12">The sequence shown here is derived from an EMBL/GenBank/DDBJ whole genome shotgun (WGS) entry which is preliminary data.</text>
</comment>